<dbReference type="InterPro" id="IPR050182">
    <property type="entry name" value="Cytochrome_P450_fam2"/>
</dbReference>
<evidence type="ECO:0000256" key="5">
    <source>
        <dbReference type="ARBA" id="ARBA00023004"/>
    </source>
</evidence>
<evidence type="ECO:0000256" key="7">
    <source>
        <dbReference type="PIRSR" id="PIRSR602401-1"/>
    </source>
</evidence>
<dbReference type="Proteomes" id="UP000887568">
    <property type="component" value="Unplaced"/>
</dbReference>
<evidence type="ECO:0000256" key="6">
    <source>
        <dbReference type="ARBA" id="ARBA00023136"/>
    </source>
</evidence>
<keyword evidence="3 7" id="KW-0479">Metal-binding</keyword>
<dbReference type="GO" id="GO:0008395">
    <property type="term" value="F:steroid hydroxylase activity"/>
    <property type="evidence" value="ECO:0007669"/>
    <property type="project" value="TreeGrafter"/>
</dbReference>
<comment type="similarity">
    <text evidence="2 8">Belongs to the cytochrome P450 family.</text>
</comment>
<feature type="binding site" description="axial binding residue" evidence="7">
    <location>
        <position position="458"/>
    </location>
    <ligand>
        <name>heme</name>
        <dbReference type="ChEBI" id="CHEBI:30413"/>
    </ligand>
    <ligandPart>
        <name>Fe</name>
        <dbReference type="ChEBI" id="CHEBI:18248"/>
    </ligandPart>
</feature>
<protein>
    <recommendedName>
        <fullName evidence="12">Cytochrome P450</fullName>
    </recommendedName>
</protein>
<evidence type="ECO:0008006" key="12">
    <source>
        <dbReference type="Google" id="ProtNLM"/>
    </source>
</evidence>
<dbReference type="EnsemblMetazoa" id="XM_038188196.1">
    <property type="protein sequence ID" value="XP_038044124.1"/>
    <property type="gene ID" value="LOC119718780"/>
</dbReference>
<sequence length="513" mass="58565">MPPYSVSMFVRTVFDMELFATIDVLNSRTLLIGIVVFLVLFRFLRRPRNLPPGPWGWPILGNLPQMMMSGGTMFEFFSELTKRYGNIIHVKGGGISIVVLHGYDTVKEAFSQHQLSGRPEIHITNKIFPHGIGIVQSSGEQWVEIRRFSMTVLRGLGVGKSSFEQTISNEAEILMEEIKKHNGKAFDPKHAVGNAVSNIICSVVFGKRFQYHDPEFQRLLKVLSDNVVQGGSGGMIEMSPVFYKLRMLPFVRRYIHAVENFYNHIYRLVGEHTHEKDTDNPRDFIDIFLNEKEKKDKQGIESLALQSENLPRIVSDLFAAGSETTATTLRWAMLYMMAYPEVQARVQKELDDATSRNRMPRIADKPELPYTEAVLCELQRIGTIVPMSVPHMCSEDTTLMGYNIPKGTLVFSNLWHNHFDPSVWAEPKSFRPERFLDKDGKFQSREELTPFGVGRRICIGEHLARQELFVLFTHLLHHFTLKNPNKTTPVSFEGNDGIVWSPQDFTVCAIARN</sequence>
<dbReference type="PRINTS" id="PR00385">
    <property type="entry name" value="P450"/>
</dbReference>
<dbReference type="PRINTS" id="PR00463">
    <property type="entry name" value="EP450I"/>
</dbReference>
<dbReference type="Pfam" id="PF00067">
    <property type="entry name" value="p450"/>
    <property type="match status" value="1"/>
</dbReference>
<keyword evidence="5 7" id="KW-0408">Iron</keyword>
<name>A0A913YWF2_PATMI</name>
<comment type="subcellular location">
    <subcellularLocation>
        <location evidence="1">Membrane</location>
    </subcellularLocation>
</comment>
<dbReference type="GeneID" id="119718780"/>
<proteinExistence type="inferred from homology"/>
<dbReference type="InterPro" id="IPR002401">
    <property type="entry name" value="Cyt_P450_E_grp-I"/>
</dbReference>
<evidence type="ECO:0000313" key="10">
    <source>
        <dbReference type="EnsemblMetazoa" id="XP_038044124.1"/>
    </source>
</evidence>
<keyword evidence="8" id="KW-0503">Monooxygenase</keyword>
<keyword evidence="9" id="KW-0812">Transmembrane</keyword>
<keyword evidence="6 9" id="KW-0472">Membrane</keyword>
<dbReference type="PANTHER" id="PTHR24300:SF403">
    <property type="entry name" value="CYTOCHROME P450 306A1"/>
    <property type="match status" value="1"/>
</dbReference>
<keyword evidence="11" id="KW-1185">Reference proteome</keyword>
<dbReference type="RefSeq" id="XP_038044124.1">
    <property type="nucleotide sequence ID" value="XM_038188196.1"/>
</dbReference>
<accession>A0A913YWF2</accession>
<dbReference type="PANTHER" id="PTHR24300">
    <property type="entry name" value="CYTOCHROME P450 508A4-RELATED"/>
    <property type="match status" value="1"/>
</dbReference>
<keyword evidence="9" id="KW-1133">Transmembrane helix</keyword>
<dbReference type="SUPFAM" id="SSF48264">
    <property type="entry name" value="Cytochrome P450"/>
    <property type="match status" value="1"/>
</dbReference>
<dbReference type="InterPro" id="IPR017972">
    <property type="entry name" value="Cyt_P450_CS"/>
</dbReference>
<dbReference type="InterPro" id="IPR001128">
    <property type="entry name" value="Cyt_P450"/>
</dbReference>
<keyword evidence="4 8" id="KW-0560">Oxidoreductase</keyword>
<evidence type="ECO:0000256" key="4">
    <source>
        <dbReference type="ARBA" id="ARBA00023002"/>
    </source>
</evidence>
<dbReference type="Gene3D" id="1.10.630.10">
    <property type="entry name" value="Cytochrome P450"/>
    <property type="match status" value="1"/>
</dbReference>
<dbReference type="GO" id="GO:0016712">
    <property type="term" value="F:oxidoreductase activity, acting on paired donors, with incorporation or reduction of molecular oxygen, reduced flavin or flavoprotein as one donor, and incorporation of one atom of oxygen"/>
    <property type="evidence" value="ECO:0007669"/>
    <property type="project" value="TreeGrafter"/>
</dbReference>
<dbReference type="PROSITE" id="PS00086">
    <property type="entry name" value="CYTOCHROME_P450"/>
    <property type="match status" value="1"/>
</dbReference>
<dbReference type="GO" id="GO:0005737">
    <property type="term" value="C:cytoplasm"/>
    <property type="evidence" value="ECO:0007669"/>
    <property type="project" value="TreeGrafter"/>
</dbReference>
<evidence type="ECO:0000256" key="1">
    <source>
        <dbReference type="ARBA" id="ARBA00004370"/>
    </source>
</evidence>
<keyword evidence="7 8" id="KW-0349">Heme</keyword>
<dbReference type="OrthoDB" id="639466at2759"/>
<evidence type="ECO:0000313" key="11">
    <source>
        <dbReference type="Proteomes" id="UP000887568"/>
    </source>
</evidence>
<dbReference type="GO" id="GO:0006805">
    <property type="term" value="P:xenobiotic metabolic process"/>
    <property type="evidence" value="ECO:0007669"/>
    <property type="project" value="TreeGrafter"/>
</dbReference>
<evidence type="ECO:0000256" key="9">
    <source>
        <dbReference type="SAM" id="Phobius"/>
    </source>
</evidence>
<dbReference type="InterPro" id="IPR036396">
    <property type="entry name" value="Cyt_P450_sf"/>
</dbReference>
<reference evidence="10" key="1">
    <citation type="submission" date="2022-11" db="UniProtKB">
        <authorList>
            <consortium name="EnsemblMetazoa"/>
        </authorList>
    </citation>
    <scope>IDENTIFICATION</scope>
</reference>
<dbReference type="GO" id="GO:0016020">
    <property type="term" value="C:membrane"/>
    <property type="evidence" value="ECO:0007669"/>
    <property type="project" value="UniProtKB-SubCell"/>
</dbReference>
<organism evidence="10 11">
    <name type="scientific">Patiria miniata</name>
    <name type="common">Bat star</name>
    <name type="synonym">Asterina miniata</name>
    <dbReference type="NCBI Taxonomy" id="46514"/>
    <lineage>
        <taxon>Eukaryota</taxon>
        <taxon>Metazoa</taxon>
        <taxon>Echinodermata</taxon>
        <taxon>Eleutherozoa</taxon>
        <taxon>Asterozoa</taxon>
        <taxon>Asteroidea</taxon>
        <taxon>Valvatacea</taxon>
        <taxon>Valvatida</taxon>
        <taxon>Asterinidae</taxon>
        <taxon>Patiria</taxon>
    </lineage>
</organism>
<evidence type="ECO:0000256" key="8">
    <source>
        <dbReference type="RuleBase" id="RU000461"/>
    </source>
</evidence>
<evidence type="ECO:0000256" key="3">
    <source>
        <dbReference type="ARBA" id="ARBA00022723"/>
    </source>
</evidence>
<dbReference type="GO" id="GO:0006082">
    <property type="term" value="P:organic acid metabolic process"/>
    <property type="evidence" value="ECO:0007669"/>
    <property type="project" value="TreeGrafter"/>
</dbReference>
<dbReference type="GO" id="GO:0020037">
    <property type="term" value="F:heme binding"/>
    <property type="evidence" value="ECO:0007669"/>
    <property type="project" value="InterPro"/>
</dbReference>
<comment type="cofactor">
    <cofactor evidence="7">
        <name>heme</name>
        <dbReference type="ChEBI" id="CHEBI:30413"/>
    </cofactor>
</comment>
<feature type="transmembrane region" description="Helical" evidence="9">
    <location>
        <begin position="20"/>
        <end position="41"/>
    </location>
</feature>
<evidence type="ECO:0000256" key="2">
    <source>
        <dbReference type="ARBA" id="ARBA00010617"/>
    </source>
</evidence>
<dbReference type="FunFam" id="1.10.630.10:FF:000004">
    <property type="entry name" value="cytochrome P450 2D15 isoform X1"/>
    <property type="match status" value="1"/>
</dbReference>
<dbReference type="GO" id="GO:0005506">
    <property type="term" value="F:iron ion binding"/>
    <property type="evidence" value="ECO:0007669"/>
    <property type="project" value="InterPro"/>
</dbReference>
<dbReference type="AlphaFoldDB" id="A0A913YWF2"/>